<keyword evidence="10" id="KW-0472">Membrane</keyword>
<dbReference type="InterPro" id="IPR019734">
    <property type="entry name" value="TPR_rpt"/>
</dbReference>
<keyword evidence="8" id="KW-0902">Two-component regulatory system</keyword>
<feature type="repeat" description="TPR" evidence="9">
    <location>
        <begin position="83"/>
        <end position="116"/>
    </location>
</feature>
<dbReference type="EMBL" id="JAPDPI010000028">
    <property type="protein sequence ID" value="MCW3806674.1"/>
    <property type="molecule type" value="Genomic_DNA"/>
</dbReference>
<dbReference type="CDD" id="cd00082">
    <property type="entry name" value="HisKA"/>
    <property type="match status" value="1"/>
</dbReference>
<dbReference type="InterPro" id="IPR003594">
    <property type="entry name" value="HATPase_dom"/>
</dbReference>
<evidence type="ECO:0000256" key="5">
    <source>
        <dbReference type="ARBA" id="ARBA00022741"/>
    </source>
</evidence>
<keyword evidence="5" id="KW-0547">Nucleotide-binding</keyword>
<keyword evidence="10" id="KW-0812">Transmembrane</keyword>
<dbReference type="GO" id="GO:0005524">
    <property type="term" value="F:ATP binding"/>
    <property type="evidence" value="ECO:0007669"/>
    <property type="project" value="UniProtKB-KW"/>
</dbReference>
<dbReference type="InterPro" id="IPR036097">
    <property type="entry name" value="HisK_dim/P_sf"/>
</dbReference>
<evidence type="ECO:0000256" key="6">
    <source>
        <dbReference type="ARBA" id="ARBA00022777"/>
    </source>
</evidence>
<feature type="domain" description="Histidine kinase" evidence="11">
    <location>
        <begin position="464"/>
        <end position="686"/>
    </location>
</feature>
<dbReference type="PANTHER" id="PTHR43065:SF46">
    <property type="entry name" value="C4-DICARBOXYLATE TRANSPORT SENSOR PROTEIN DCTB"/>
    <property type="match status" value="1"/>
</dbReference>
<dbReference type="InterPro" id="IPR003661">
    <property type="entry name" value="HisK_dim/P_dom"/>
</dbReference>
<evidence type="ECO:0000256" key="4">
    <source>
        <dbReference type="ARBA" id="ARBA00022679"/>
    </source>
</evidence>
<evidence type="ECO:0000256" key="1">
    <source>
        <dbReference type="ARBA" id="ARBA00000085"/>
    </source>
</evidence>
<dbReference type="AlphaFoldDB" id="A0AAE3MF37"/>
<evidence type="ECO:0000256" key="10">
    <source>
        <dbReference type="SAM" id="Phobius"/>
    </source>
</evidence>
<keyword evidence="10" id="KW-1133">Transmembrane helix</keyword>
<dbReference type="InterPro" id="IPR004358">
    <property type="entry name" value="Sig_transdc_His_kin-like_C"/>
</dbReference>
<evidence type="ECO:0000256" key="2">
    <source>
        <dbReference type="ARBA" id="ARBA00012438"/>
    </source>
</evidence>
<proteinExistence type="predicted"/>
<feature type="repeat" description="TPR" evidence="9">
    <location>
        <begin position="161"/>
        <end position="194"/>
    </location>
</feature>
<organism evidence="12 13">
    <name type="scientific">Plebeiibacterium marinum</name>
    <dbReference type="NCBI Taxonomy" id="2992111"/>
    <lineage>
        <taxon>Bacteria</taxon>
        <taxon>Pseudomonadati</taxon>
        <taxon>Bacteroidota</taxon>
        <taxon>Bacteroidia</taxon>
        <taxon>Marinilabiliales</taxon>
        <taxon>Marinilabiliaceae</taxon>
        <taxon>Plebeiibacterium</taxon>
    </lineage>
</organism>
<comment type="catalytic activity">
    <reaction evidence="1">
        <text>ATP + protein L-histidine = ADP + protein N-phospho-L-histidine.</text>
        <dbReference type="EC" id="2.7.13.3"/>
    </reaction>
</comment>
<dbReference type="Pfam" id="PF13374">
    <property type="entry name" value="TPR_10"/>
    <property type="match status" value="1"/>
</dbReference>
<dbReference type="Proteomes" id="UP001207408">
    <property type="component" value="Unassembled WGS sequence"/>
</dbReference>
<dbReference type="InterPro" id="IPR011990">
    <property type="entry name" value="TPR-like_helical_dom_sf"/>
</dbReference>
<dbReference type="Pfam" id="PF00512">
    <property type="entry name" value="HisKA"/>
    <property type="match status" value="1"/>
</dbReference>
<dbReference type="SUPFAM" id="SSF55874">
    <property type="entry name" value="ATPase domain of HSP90 chaperone/DNA topoisomerase II/histidine kinase"/>
    <property type="match status" value="1"/>
</dbReference>
<dbReference type="PROSITE" id="PS50005">
    <property type="entry name" value="TPR"/>
    <property type="match status" value="2"/>
</dbReference>
<comment type="caution">
    <text evidence="12">The sequence shown here is derived from an EMBL/GenBank/DDBJ whole genome shotgun (WGS) entry which is preliminary data.</text>
</comment>
<dbReference type="SMART" id="SM00028">
    <property type="entry name" value="TPR"/>
    <property type="match status" value="6"/>
</dbReference>
<keyword evidence="6" id="KW-0418">Kinase</keyword>
<keyword evidence="4" id="KW-0808">Transferase</keyword>
<feature type="transmembrane region" description="Helical" evidence="10">
    <location>
        <begin position="399"/>
        <end position="419"/>
    </location>
</feature>
<evidence type="ECO:0000313" key="12">
    <source>
        <dbReference type="EMBL" id="MCW3806674.1"/>
    </source>
</evidence>
<dbReference type="Gene3D" id="3.30.565.10">
    <property type="entry name" value="Histidine kinase-like ATPase, C-terminal domain"/>
    <property type="match status" value="1"/>
</dbReference>
<dbReference type="PRINTS" id="PR00344">
    <property type="entry name" value="BCTRLSENSOR"/>
</dbReference>
<dbReference type="SUPFAM" id="SSF47384">
    <property type="entry name" value="Homodimeric domain of signal transducing histidine kinase"/>
    <property type="match status" value="1"/>
</dbReference>
<keyword evidence="9" id="KW-0802">TPR repeat</keyword>
<dbReference type="InterPro" id="IPR005467">
    <property type="entry name" value="His_kinase_dom"/>
</dbReference>
<accession>A0AAE3MF37</accession>
<evidence type="ECO:0000256" key="9">
    <source>
        <dbReference type="PROSITE-ProRule" id="PRU00339"/>
    </source>
</evidence>
<evidence type="ECO:0000256" key="7">
    <source>
        <dbReference type="ARBA" id="ARBA00022840"/>
    </source>
</evidence>
<dbReference type="InterPro" id="IPR036890">
    <property type="entry name" value="HATPase_C_sf"/>
</dbReference>
<dbReference type="Pfam" id="PF13424">
    <property type="entry name" value="TPR_12"/>
    <property type="match status" value="1"/>
</dbReference>
<reference evidence="12" key="1">
    <citation type="submission" date="2022-10" db="EMBL/GenBank/DDBJ databases">
        <authorList>
            <person name="Yu W.X."/>
        </authorList>
    </citation>
    <scope>NUCLEOTIDE SEQUENCE</scope>
    <source>
        <strain evidence="12">D04</strain>
    </source>
</reference>
<dbReference type="PROSITE" id="PS50109">
    <property type="entry name" value="HIS_KIN"/>
    <property type="match status" value="1"/>
</dbReference>
<dbReference type="Pfam" id="PF13181">
    <property type="entry name" value="TPR_8"/>
    <property type="match status" value="1"/>
</dbReference>
<dbReference type="EC" id="2.7.13.3" evidence="2"/>
<dbReference type="SUPFAM" id="SSF48452">
    <property type="entry name" value="TPR-like"/>
    <property type="match status" value="2"/>
</dbReference>
<gene>
    <name evidence="12" type="ORF">OM074_13640</name>
</gene>
<evidence type="ECO:0000256" key="3">
    <source>
        <dbReference type="ARBA" id="ARBA00022553"/>
    </source>
</evidence>
<dbReference type="Pfam" id="PF02518">
    <property type="entry name" value="HATPase_c"/>
    <property type="match status" value="1"/>
</dbReference>
<name>A0AAE3MF37_9BACT</name>
<keyword evidence="7" id="KW-0067">ATP-binding</keyword>
<protein>
    <recommendedName>
        <fullName evidence="2">histidine kinase</fullName>
        <ecNumber evidence="2">2.7.13.3</ecNumber>
    </recommendedName>
</protein>
<dbReference type="Gene3D" id="1.10.287.130">
    <property type="match status" value="1"/>
</dbReference>
<evidence type="ECO:0000313" key="13">
    <source>
        <dbReference type="Proteomes" id="UP001207408"/>
    </source>
</evidence>
<dbReference type="SMART" id="SM00387">
    <property type="entry name" value="HATPase_c"/>
    <property type="match status" value="1"/>
</dbReference>
<sequence>MQKEIKICLLVIFTFCLPLVLLAEESVLDKLHRKLKNASYPEKVKVYNQFSRYYLTTDAEKAVNYAQLALSIAKEVNDKKGEATAYSNLGMGYYFLSEYEELLDYYKKSLSTYKSIGDQEGISTLATTFYRLRNFQQSLDNYKRSLLILLSEQDSPKEQVVETYENIGNAYKNLGDYHLALESYTKGLDMLNDSTDDKTILWGKIGEIYFNLEEYDSALEYFILLYDQKVLREDLPGISEVLNRMASTLYLKSDLVRSEKLFDEALQLQISLNDHLGASVSFMNLGKISKDRKQYLNAISNYNKSIKLAQVINNKSVLRTDYMELSTLYMLQNNYKKAYEYQVLYSDISDFLSQEQKVEEFTNTLVVNDLEKKNQENAILQAKNENYRLRLEKENLSKWRMSFGFTILVILILVFIIYYRYYLKRVENRNLEHRINEALKKQEEQQQIIVHQSSLSSLGELAAGIAHEINQPIQNISLSAEGIKFELLEKQPDNAFLKQSINEIFEDIIRVREIVDHIRVFSSGQKESVYESFSVSDCVESAVSMIRRQYQNHNIELSLFLNHKIPQVVGNPHKVEQVVHNLLSNARDAVEERFGRESGFVKKISIKTGEEGQRVFIEVRDNGIGIPQDKKTDIFLPFITSKQLGKGTGLGLSISYSLVNEMKGRIEVQSRVMEGTSMKVVFPVVTSNINKFAPK</sequence>
<dbReference type="RefSeq" id="WP_301200324.1">
    <property type="nucleotide sequence ID" value="NZ_JAPDPI010000028.1"/>
</dbReference>
<dbReference type="Gene3D" id="1.25.40.10">
    <property type="entry name" value="Tetratricopeptide repeat domain"/>
    <property type="match status" value="2"/>
</dbReference>
<keyword evidence="13" id="KW-1185">Reference proteome</keyword>
<evidence type="ECO:0000256" key="8">
    <source>
        <dbReference type="ARBA" id="ARBA00023012"/>
    </source>
</evidence>
<dbReference type="GO" id="GO:0000155">
    <property type="term" value="F:phosphorelay sensor kinase activity"/>
    <property type="evidence" value="ECO:0007669"/>
    <property type="project" value="InterPro"/>
</dbReference>
<keyword evidence="3" id="KW-0597">Phosphoprotein</keyword>
<dbReference type="SMART" id="SM00388">
    <property type="entry name" value="HisKA"/>
    <property type="match status" value="1"/>
</dbReference>
<evidence type="ECO:0000259" key="11">
    <source>
        <dbReference type="PROSITE" id="PS50109"/>
    </source>
</evidence>
<dbReference type="PANTHER" id="PTHR43065">
    <property type="entry name" value="SENSOR HISTIDINE KINASE"/>
    <property type="match status" value="1"/>
</dbReference>